<dbReference type="Proteomes" id="UP000274097">
    <property type="component" value="Unassembled WGS sequence"/>
</dbReference>
<keyword evidence="2" id="KW-0812">Transmembrane</keyword>
<protein>
    <submittedName>
        <fullName evidence="3">Uncharacterized protein</fullName>
    </submittedName>
</protein>
<dbReference type="AlphaFoldDB" id="A0A3A9JEY5"/>
<feature type="region of interest" description="Disordered" evidence="1">
    <location>
        <begin position="150"/>
        <end position="181"/>
    </location>
</feature>
<dbReference type="InParanoid" id="A0A3A9JEY5"/>
<organism evidence="3 6">
    <name type="scientific">Teichococcus wenyumeiae</name>
    <dbReference type="NCBI Taxonomy" id="2478470"/>
    <lineage>
        <taxon>Bacteria</taxon>
        <taxon>Pseudomonadati</taxon>
        <taxon>Pseudomonadota</taxon>
        <taxon>Alphaproteobacteria</taxon>
        <taxon>Acetobacterales</taxon>
        <taxon>Roseomonadaceae</taxon>
        <taxon>Roseomonas</taxon>
    </lineage>
</organism>
<keyword evidence="2" id="KW-1133">Transmembrane helix</keyword>
<comment type="caution">
    <text evidence="3">The sequence shown here is derived from an EMBL/GenBank/DDBJ whole genome shotgun (WGS) entry which is preliminary data.</text>
</comment>
<feature type="transmembrane region" description="Helical" evidence="2">
    <location>
        <begin position="55"/>
        <end position="78"/>
    </location>
</feature>
<evidence type="ECO:0000256" key="2">
    <source>
        <dbReference type="SAM" id="Phobius"/>
    </source>
</evidence>
<gene>
    <name evidence="3" type="ORF">D6Z83_07550</name>
    <name evidence="4" type="ORF">EBE87_20275</name>
</gene>
<evidence type="ECO:0000313" key="4">
    <source>
        <dbReference type="EMBL" id="RMI19488.1"/>
    </source>
</evidence>
<name>A0A3A9JEY5_9PROT</name>
<evidence type="ECO:0000313" key="6">
    <source>
        <dbReference type="Proteomes" id="UP000278036"/>
    </source>
</evidence>
<keyword evidence="5" id="KW-1185">Reference proteome</keyword>
<dbReference type="Proteomes" id="UP000278036">
    <property type="component" value="Unassembled WGS sequence"/>
</dbReference>
<evidence type="ECO:0000313" key="3">
    <source>
        <dbReference type="EMBL" id="RKK04820.1"/>
    </source>
</evidence>
<proteinExistence type="predicted"/>
<dbReference type="OrthoDB" id="9996074at2"/>
<dbReference type="RefSeq" id="WP_120637719.1">
    <property type="nucleotide sequence ID" value="NZ_RAQU01000031.1"/>
</dbReference>
<evidence type="ECO:0000256" key="1">
    <source>
        <dbReference type="SAM" id="MobiDB-lite"/>
    </source>
</evidence>
<keyword evidence="2" id="KW-0472">Membrane</keyword>
<dbReference type="EMBL" id="RAQU01000031">
    <property type="protein sequence ID" value="RKK04820.1"/>
    <property type="molecule type" value="Genomic_DNA"/>
</dbReference>
<evidence type="ECO:0000313" key="5">
    <source>
        <dbReference type="Proteomes" id="UP000274097"/>
    </source>
</evidence>
<sequence length="181" mass="19587">MPDSGRSEADRIRDLETLVARLSERTHAQANQRQVELSTQFSAQARAPKTPSMTAIIAMVGSALGIIIGCITIGSNVFNMGGSVKEMQVMQTNLASSIAEIRAGLQSGREQREKDVNRLEGLIRQLDAEQRTQGTRLTRQEVLQGIMPPRAQQQGDIPSVSGGSLPPAQIQSVRQDLLGRG</sequence>
<accession>A0A3A9JEY5</accession>
<dbReference type="EMBL" id="RFLX01000019">
    <property type="protein sequence ID" value="RMI19488.1"/>
    <property type="molecule type" value="Genomic_DNA"/>
</dbReference>
<reference evidence="3 6" key="1">
    <citation type="submission" date="2018-09" db="EMBL/GenBank/DDBJ databases">
        <title>Roseomonas sp. nov., isolated from feces of Tibetan antelopes in the Qinghai-Tibet plateau, China.</title>
        <authorList>
            <person name="Tian Z."/>
        </authorList>
    </citation>
    <scope>NUCLEOTIDE SEQUENCE [LARGE SCALE GENOMIC DNA]</scope>
    <source>
        <strain evidence="4 5">Z23</strain>
        <strain evidence="3 6">Z24</strain>
    </source>
</reference>